<keyword evidence="5" id="KW-1185">Reference proteome</keyword>
<evidence type="ECO:0000259" key="3">
    <source>
        <dbReference type="Pfam" id="PF05270"/>
    </source>
</evidence>
<feature type="transmembrane region" description="Helical" evidence="2">
    <location>
        <begin position="31"/>
        <end position="51"/>
    </location>
</feature>
<evidence type="ECO:0000313" key="5">
    <source>
        <dbReference type="Proteomes" id="UP000053260"/>
    </source>
</evidence>
<feature type="region of interest" description="Disordered" evidence="1">
    <location>
        <begin position="55"/>
        <end position="136"/>
    </location>
</feature>
<dbReference type="STRING" id="909626.AQJ91_02410"/>
<dbReference type="Gene3D" id="2.80.10.50">
    <property type="match status" value="1"/>
</dbReference>
<feature type="domain" description="Alpha-L-arabinofuranosidase B arabinose-binding" evidence="3">
    <location>
        <begin position="138"/>
        <end position="259"/>
    </location>
</feature>
<accession>A0A101V546</accession>
<dbReference type="OrthoDB" id="3298420at2"/>
<gene>
    <name evidence="4" type="ORF">AQJ91_02410</name>
</gene>
<dbReference type="Pfam" id="PF05270">
    <property type="entry name" value="AbfB"/>
    <property type="match status" value="1"/>
</dbReference>
<sequence length="265" mass="28586">MPDNKPRPAEDQPWENGWTPDTSRAPGTRRLWLAGTMAVATVVACVTAIAVTDKAADDRSGAGAAANTTGPGLISFATPSETEAVPPKGKSALPTERATTTEPRQHGTSPSPAAEPSKSPSTEPGSPTPKPPAVNWKSVRSVNYPDRYWQVSGSYVKLAPTASAFKLVKGLADTSCYSFATTDGAYLRHREFLLRADRNDGSSLFKKDATFCPRTSPHSGATMLESVNYPGRYLRHQNFQIRLDPYQHSELFISDSTFWLVDGAA</sequence>
<dbReference type="SUPFAM" id="SSF110221">
    <property type="entry name" value="AbfB domain"/>
    <property type="match status" value="1"/>
</dbReference>
<keyword evidence="2" id="KW-1133">Transmembrane helix</keyword>
<keyword evidence="2" id="KW-0812">Transmembrane</keyword>
<protein>
    <submittedName>
        <fullName evidence="4">Alpha-L-arabinofuranosidase</fullName>
    </submittedName>
</protein>
<feature type="compositionally biased region" description="Basic and acidic residues" evidence="1">
    <location>
        <begin position="1"/>
        <end position="10"/>
    </location>
</feature>
<evidence type="ECO:0000256" key="2">
    <source>
        <dbReference type="SAM" id="Phobius"/>
    </source>
</evidence>
<evidence type="ECO:0000256" key="1">
    <source>
        <dbReference type="SAM" id="MobiDB-lite"/>
    </source>
</evidence>
<keyword evidence="2" id="KW-0472">Membrane</keyword>
<reference evidence="4 5" key="1">
    <citation type="submission" date="2015-10" db="EMBL/GenBank/DDBJ databases">
        <title>Draft genome sequence of Streptomyces sp. RV15, isolated from a marine sponge.</title>
        <authorList>
            <person name="Ruckert C."/>
            <person name="Abdelmohsen U.R."/>
            <person name="Winkler A."/>
            <person name="Hentschel U."/>
            <person name="Kalinowski J."/>
            <person name="Kampfer P."/>
            <person name="Glaeser S."/>
        </authorList>
    </citation>
    <scope>NUCLEOTIDE SEQUENCE [LARGE SCALE GENOMIC DNA]</scope>
    <source>
        <strain evidence="4 5">RV15</strain>
    </source>
</reference>
<dbReference type="GO" id="GO:0046373">
    <property type="term" value="P:L-arabinose metabolic process"/>
    <property type="evidence" value="ECO:0007669"/>
    <property type="project" value="InterPro"/>
</dbReference>
<dbReference type="AlphaFoldDB" id="A0A101V546"/>
<feature type="region of interest" description="Disordered" evidence="1">
    <location>
        <begin position="1"/>
        <end position="27"/>
    </location>
</feature>
<dbReference type="GO" id="GO:0046556">
    <property type="term" value="F:alpha-L-arabinofuranosidase activity"/>
    <property type="evidence" value="ECO:0007669"/>
    <property type="project" value="InterPro"/>
</dbReference>
<feature type="compositionally biased region" description="Low complexity" evidence="1">
    <location>
        <begin position="61"/>
        <end position="72"/>
    </location>
</feature>
<feature type="compositionally biased region" description="Low complexity" evidence="1">
    <location>
        <begin position="108"/>
        <end position="124"/>
    </location>
</feature>
<dbReference type="Proteomes" id="UP000053260">
    <property type="component" value="Unassembled WGS sequence"/>
</dbReference>
<dbReference type="InterPro" id="IPR007934">
    <property type="entry name" value="AbfB_ABD"/>
</dbReference>
<organism evidence="4 5">
    <name type="scientific">Streptomyces dysideae</name>
    <dbReference type="NCBI Taxonomy" id="909626"/>
    <lineage>
        <taxon>Bacteria</taxon>
        <taxon>Bacillati</taxon>
        <taxon>Actinomycetota</taxon>
        <taxon>Actinomycetes</taxon>
        <taxon>Kitasatosporales</taxon>
        <taxon>Streptomycetaceae</taxon>
        <taxon>Streptomyces</taxon>
    </lineage>
</organism>
<proteinExistence type="predicted"/>
<name>A0A101V546_9ACTN</name>
<dbReference type="CDD" id="cd23399">
    <property type="entry name" value="beta-trefoil_ABD_ABFB"/>
    <property type="match status" value="1"/>
</dbReference>
<dbReference type="RefSeq" id="WP_067015480.1">
    <property type="nucleotide sequence ID" value="NZ_KQ949075.1"/>
</dbReference>
<dbReference type="InterPro" id="IPR036195">
    <property type="entry name" value="AbfB_ABD_sf"/>
</dbReference>
<comment type="caution">
    <text evidence="4">The sequence shown here is derived from an EMBL/GenBank/DDBJ whole genome shotgun (WGS) entry which is preliminary data.</text>
</comment>
<dbReference type="EMBL" id="LMXB01000011">
    <property type="protein sequence ID" value="KUO22677.1"/>
    <property type="molecule type" value="Genomic_DNA"/>
</dbReference>
<evidence type="ECO:0000313" key="4">
    <source>
        <dbReference type="EMBL" id="KUO22677.1"/>
    </source>
</evidence>